<dbReference type="HAMAP" id="MF_00022">
    <property type="entry name" value="Glu_tRNA_synth_type1"/>
    <property type="match status" value="1"/>
</dbReference>
<evidence type="ECO:0000256" key="5">
    <source>
        <dbReference type="ARBA" id="ARBA00022917"/>
    </source>
</evidence>
<dbReference type="Gene3D" id="1.10.1160.10">
    <property type="entry name" value="Glutamyl-trna Synthetase, Domain 2"/>
    <property type="match status" value="1"/>
</dbReference>
<accession>A0A543ASU1</accession>
<keyword evidence="11" id="KW-1185">Reference proteome</keyword>
<protein>
    <recommendedName>
        <fullName evidence="7">Glutamate--tRNA ligase</fullName>
        <ecNumber evidence="7">6.1.1.17</ecNumber>
    </recommendedName>
    <alternativeName>
        <fullName evidence="7">Glutamyl-tRNA synthetase</fullName>
        <shortName evidence="7">GluRS</shortName>
    </alternativeName>
</protein>
<comment type="caution">
    <text evidence="10">The sequence shown here is derived from an EMBL/GenBank/DDBJ whole genome shotgun (WGS) entry which is preliminary data.</text>
</comment>
<dbReference type="InterPro" id="IPR014729">
    <property type="entry name" value="Rossmann-like_a/b/a_fold"/>
</dbReference>
<dbReference type="InParanoid" id="A0A543ASU1"/>
<reference evidence="10 11" key="1">
    <citation type="submission" date="2019-06" db="EMBL/GenBank/DDBJ databases">
        <title>Sequencing the genomes of 1000 actinobacteria strains.</title>
        <authorList>
            <person name="Klenk H.-P."/>
        </authorList>
    </citation>
    <scope>NUCLEOTIDE SEQUENCE [LARGE SCALE GENOMIC DNA]</scope>
    <source>
        <strain evidence="10 11">DSM 45928</strain>
    </source>
</reference>
<dbReference type="Gene3D" id="1.10.10.350">
    <property type="match status" value="1"/>
</dbReference>
<dbReference type="InterPro" id="IPR045462">
    <property type="entry name" value="aa-tRNA-synth_I_cd-bd"/>
</dbReference>
<keyword evidence="4 7" id="KW-0067">ATP-binding</keyword>
<comment type="subunit">
    <text evidence="7">Monomer.</text>
</comment>
<organism evidence="10 11">
    <name type="scientific">Stackebrandtia endophytica</name>
    <dbReference type="NCBI Taxonomy" id="1496996"/>
    <lineage>
        <taxon>Bacteria</taxon>
        <taxon>Bacillati</taxon>
        <taxon>Actinomycetota</taxon>
        <taxon>Actinomycetes</taxon>
        <taxon>Glycomycetales</taxon>
        <taxon>Glycomycetaceae</taxon>
        <taxon>Stackebrandtia</taxon>
    </lineage>
</organism>
<evidence type="ECO:0000256" key="2">
    <source>
        <dbReference type="ARBA" id="ARBA00022598"/>
    </source>
</evidence>
<dbReference type="PRINTS" id="PR00987">
    <property type="entry name" value="TRNASYNTHGLU"/>
</dbReference>
<dbReference type="InterPro" id="IPR020061">
    <property type="entry name" value="Glu_tRNA_lig_a-bdl"/>
</dbReference>
<dbReference type="Proteomes" id="UP000317043">
    <property type="component" value="Unassembled WGS sequence"/>
</dbReference>
<dbReference type="NCBIfam" id="TIGR00464">
    <property type="entry name" value="gltX_bact"/>
    <property type="match status" value="1"/>
</dbReference>
<feature type="domain" description="Glutamyl/glutaminyl-tRNA synthetase class Ib catalytic" evidence="8">
    <location>
        <begin position="2"/>
        <end position="302"/>
    </location>
</feature>
<evidence type="ECO:0000313" key="11">
    <source>
        <dbReference type="Proteomes" id="UP000317043"/>
    </source>
</evidence>
<comment type="caution">
    <text evidence="7">Lacks conserved residue(s) required for the propagation of feature annotation.</text>
</comment>
<comment type="similarity">
    <text evidence="1 7">Belongs to the class-I aminoacyl-tRNA synthetase family. Glutamate--tRNA ligase type 1 subfamily.</text>
</comment>
<keyword evidence="2 7" id="KW-0436">Ligase</keyword>
<dbReference type="InterPro" id="IPR049940">
    <property type="entry name" value="GluQ/Sye"/>
</dbReference>
<name>A0A543ASU1_9ACTN</name>
<proteinExistence type="inferred from homology"/>
<dbReference type="PANTHER" id="PTHR43311:SF2">
    <property type="entry name" value="GLUTAMATE--TRNA LIGASE, MITOCHONDRIAL-RELATED"/>
    <property type="match status" value="1"/>
</dbReference>
<dbReference type="GO" id="GO:0005524">
    <property type="term" value="F:ATP binding"/>
    <property type="evidence" value="ECO:0007669"/>
    <property type="project" value="UniProtKB-UniRule"/>
</dbReference>
<dbReference type="GO" id="GO:0004818">
    <property type="term" value="F:glutamate-tRNA ligase activity"/>
    <property type="evidence" value="ECO:0007669"/>
    <property type="project" value="UniProtKB-UniRule"/>
</dbReference>
<feature type="short sequence motif" description="'KMSKS' region" evidence="7">
    <location>
        <begin position="234"/>
        <end position="238"/>
    </location>
</feature>
<dbReference type="Gene3D" id="3.90.800.10">
    <property type="entry name" value="Glutamyl-tRNA Synthetase, Domain 3"/>
    <property type="match status" value="1"/>
</dbReference>
<dbReference type="EC" id="6.1.1.17" evidence="7"/>
<gene>
    <name evidence="7" type="primary">gltX</name>
    <name evidence="10" type="ORF">FB566_1161</name>
</gene>
<dbReference type="InterPro" id="IPR020058">
    <property type="entry name" value="Glu/Gln-tRNA-synth_Ib_cat-dom"/>
</dbReference>
<evidence type="ECO:0000259" key="9">
    <source>
        <dbReference type="Pfam" id="PF19269"/>
    </source>
</evidence>
<dbReference type="GO" id="GO:0000049">
    <property type="term" value="F:tRNA binding"/>
    <property type="evidence" value="ECO:0007669"/>
    <property type="project" value="InterPro"/>
</dbReference>
<evidence type="ECO:0000256" key="1">
    <source>
        <dbReference type="ARBA" id="ARBA00007894"/>
    </source>
</evidence>
<dbReference type="EMBL" id="VFOW01000001">
    <property type="protein sequence ID" value="TQL75650.1"/>
    <property type="molecule type" value="Genomic_DNA"/>
</dbReference>
<comment type="subcellular location">
    <subcellularLocation>
        <location evidence="7">Cytoplasm</location>
    </subcellularLocation>
</comment>
<dbReference type="GO" id="GO:0006424">
    <property type="term" value="P:glutamyl-tRNA aminoacylation"/>
    <property type="evidence" value="ECO:0007669"/>
    <property type="project" value="UniProtKB-UniRule"/>
</dbReference>
<evidence type="ECO:0000259" key="8">
    <source>
        <dbReference type="Pfam" id="PF00749"/>
    </source>
</evidence>
<dbReference type="CDD" id="cd00808">
    <property type="entry name" value="GluRS_core"/>
    <property type="match status" value="1"/>
</dbReference>
<dbReference type="Pfam" id="PF00749">
    <property type="entry name" value="tRNA-synt_1c"/>
    <property type="match status" value="1"/>
</dbReference>
<keyword evidence="3 7" id="KW-0547">Nucleotide-binding</keyword>
<feature type="domain" description="Aminoacyl-tRNA synthetase class I anticodon-binding" evidence="9">
    <location>
        <begin position="317"/>
        <end position="465"/>
    </location>
</feature>
<dbReference type="AlphaFoldDB" id="A0A543ASU1"/>
<keyword evidence="5 7" id="KW-0648">Protein biosynthesis</keyword>
<dbReference type="InterPro" id="IPR033910">
    <property type="entry name" value="GluRS_core"/>
</dbReference>
<dbReference type="InterPro" id="IPR008925">
    <property type="entry name" value="aa_tRNA-synth_I_cd-bd_sf"/>
</dbReference>
<evidence type="ECO:0000256" key="3">
    <source>
        <dbReference type="ARBA" id="ARBA00022741"/>
    </source>
</evidence>
<keyword evidence="6 7" id="KW-0030">Aminoacyl-tRNA synthetase</keyword>
<evidence type="ECO:0000256" key="6">
    <source>
        <dbReference type="ARBA" id="ARBA00023146"/>
    </source>
</evidence>
<evidence type="ECO:0000256" key="4">
    <source>
        <dbReference type="ARBA" id="ARBA00022840"/>
    </source>
</evidence>
<comment type="function">
    <text evidence="7">Catalyzes the attachment of glutamate to tRNA(Glu) in a two-step reaction: glutamate is first activated by ATP to form Glu-AMP and then transferred to the acceptor end of tRNA(Glu).</text>
</comment>
<dbReference type="SUPFAM" id="SSF48163">
    <property type="entry name" value="An anticodon-binding domain of class I aminoacyl-tRNA synthetases"/>
    <property type="match status" value="1"/>
</dbReference>
<dbReference type="PANTHER" id="PTHR43311">
    <property type="entry name" value="GLUTAMATE--TRNA LIGASE"/>
    <property type="match status" value="1"/>
</dbReference>
<dbReference type="GO" id="GO:0005829">
    <property type="term" value="C:cytosol"/>
    <property type="evidence" value="ECO:0007669"/>
    <property type="project" value="TreeGrafter"/>
</dbReference>
<dbReference type="Pfam" id="PF19269">
    <property type="entry name" value="Anticodon_2"/>
    <property type="match status" value="1"/>
</dbReference>
<sequence>MRTCLFSWAYARHNGGKFVFRIEDTDAARDSEESYRQLVDALSWLGMGWDEGPGIEGPHGPYRQSERGAIYTDVIARLVEGGYVYEAFSTPDEVEARHRAAGRDPKLGYDNFDRDLTEEQKAAYRAEGRVPVLRFRMPDTDITFVDGVRGEITYPAGTVPDYVIARGDGSPLYTLTNPVDDAFMRITHVIRGDDLMASTPRQIALYWALIELRLAERVPRFAHPPLIVDERGKKMSKRDPRSNLLGYRDRGYLPEALLNYVATLGWSISADRDVFSVAELIDAFDLADVNSNPARFDEKKLDAINASHIRQLPPEVLAKRLTPVLQSLNLLPEQPTEEQLRILSLATPLVAERTGTLVQGAEMLRFLYAGDDFQLDEVSAKKTLKGDAGAVLDASVEALGALSDWTTEGIEVALKSKLVEEMEIKPRKAFAPVRVAISGKTVSPPLYESMELLGRDVTLARLRSAREQVASE</sequence>
<dbReference type="Gene3D" id="3.40.50.620">
    <property type="entry name" value="HUPs"/>
    <property type="match status" value="1"/>
</dbReference>
<feature type="binding site" evidence="7">
    <location>
        <position position="237"/>
    </location>
    <ligand>
        <name>ATP</name>
        <dbReference type="ChEBI" id="CHEBI:30616"/>
    </ligand>
</feature>
<comment type="catalytic activity">
    <reaction evidence="7">
        <text>tRNA(Glu) + L-glutamate + ATP = L-glutamyl-tRNA(Glu) + AMP + diphosphate</text>
        <dbReference type="Rhea" id="RHEA:23540"/>
        <dbReference type="Rhea" id="RHEA-COMP:9663"/>
        <dbReference type="Rhea" id="RHEA-COMP:9680"/>
        <dbReference type="ChEBI" id="CHEBI:29985"/>
        <dbReference type="ChEBI" id="CHEBI:30616"/>
        <dbReference type="ChEBI" id="CHEBI:33019"/>
        <dbReference type="ChEBI" id="CHEBI:78442"/>
        <dbReference type="ChEBI" id="CHEBI:78520"/>
        <dbReference type="ChEBI" id="CHEBI:456215"/>
        <dbReference type="EC" id="6.1.1.17"/>
    </reaction>
</comment>
<dbReference type="InterPro" id="IPR000924">
    <property type="entry name" value="Glu/Gln-tRNA-synth"/>
</dbReference>
<keyword evidence="7" id="KW-0963">Cytoplasm</keyword>
<evidence type="ECO:0000313" key="10">
    <source>
        <dbReference type="EMBL" id="TQL75650.1"/>
    </source>
</evidence>
<evidence type="ECO:0000256" key="7">
    <source>
        <dbReference type="HAMAP-Rule" id="MF_00022"/>
    </source>
</evidence>
<dbReference type="GO" id="GO:0008270">
    <property type="term" value="F:zinc ion binding"/>
    <property type="evidence" value="ECO:0007669"/>
    <property type="project" value="InterPro"/>
</dbReference>
<dbReference type="InterPro" id="IPR004527">
    <property type="entry name" value="Glu-tRNA-ligase_bac/mito"/>
</dbReference>
<dbReference type="SUPFAM" id="SSF52374">
    <property type="entry name" value="Nucleotidylyl transferase"/>
    <property type="match status" value="1"/>
</dbReference>
<dbReference type="FunCoup" id="A0A543ASU1">
    <property type="interactions" value="405"/>
</dbReference>
<dbReference type="InterPro" id="IPR020751">
    <property type="entry name" value="aa-tRNA-synth_I_codon-bd_sub2"/>
</dbReference>